<dbReference type="CDD" id="cd00364">
    <property type="entry name" value="Ribosomal_uS17"/>
    <property type="match status" value="1"/>
</dbReference>
<evidence type="ECO:0000256" key="5">
    <source>
        <dbReference type="ARBA" id="ARBA00023274"/>
    </source>
</evidence>
<dbReference type="GO" id="GO:0003735">
    <property type="term" value="F:structural constituent of ribosome"/>
    <property type="evidence" value="ECO:0007669"/>
    <property type="project" value="UniProtKB-UniRule"/>
</dbReference>
<feature type="compositionally biased region" description="Basic and acidic residues" evidence="7">
    <location>
        <begin position="106"/>
        <end position="129"/>
    </location>
</feature>
<dbReference type="GO" id="GO:0022627">
    <property type="term" value="C:cytosolic small ribosomal subunit"/>
    <property type="evidence" value="ECO:0007669"/>
    <property type="project" value="UniProtKB-UniRule"/>
</dbReference>
<feature type="region of interest" description="Disordered" evidence="7">
    <location>
        <begin position="88"/>
        <end position="176"/>
    </location>
</feature>
<comment type="subunit">
    <text evidence="6">Part of the 30S ribosomal subunit.</text>
</comment>
<dbReference type="PANTHER" id="PTHR10744">
    <property type="entry name" value="40S RIBOSOMAL PROTEIN S11 FAMILY MEMBER"/>
    <property type="match status" value="1"/>
</dbReference>
<dbReference type="NCBIfam" id="TIGR03635">
    <property type="entry name" value="uS17_bact"/>
    <property type="match status" value="1"/>
</dbReference>
<evidence type="ECO:0000256" key="4">
    <source>
        <dbReference type="ARBA" id="ARBA00022980"/>
    </source>
</evidence>
<feature type="compositionally biased region" description="Basic and acidic residues" evidence="7">
    <location>
        <begin position="146"/>
        <end position="170"/>
    </location>
</feature>
<dbReference type="PANTHER" id="PTHR10744:SF1">
    <property type="entry name" value="SMALL RIBOSOMAL SUBUNIT PROTEIN US17M"/>
    <property type="match status" value="1"/>
</dbReference>
<dbReference type="EMBL" id="CP060697">
    <property type="protein sequence ID" value="QNM83708.1"/>
    <property type="molecule type" value="Genomic_DNA"/>
</dbReference>
<protein>
    <recommendedName>
        <fullName evidence="6">Small ribosomal subunit protein uS17</fullName>
    </recommendedName>
</protein>
<gene>
    <name evidence="6 8" type="primary">rpsQ</name>
    <name evidence="8" type="ORF">H8M03_05140</name>
</gene>
<name>A0A7G9L509_9SPHN</name>
<evidence type="ECO:0000256" key="7">
    <source>
        <dbReference type="SAM" id="MobiDB-lite"/>
    </source>
</evidence>
<dbReference type="Pfam" id="PF00366">
    <property type="entry name" value="Ribosomal_S17"/>
    <property type="match status" value="1"/>
</dbReference>
<dbReference type="Gene3D" id="2.40.50.140">
    <property type="entry name" value="Nucleic acid-binding proteins"/>
    <property type="match status" value="1"/>
</dbReference>
<comment type="similarity">
    <text evidence="1 6">Belongs to the universal ribosomal protein uS17 family.</text>
</comment>
<dbReference type="Proteomes" id="UP000515861">
    <property type="component" value="Chromosome"/>
</dbReference>
<dbReference type="KEGG" id="ssau:H8M03_05140"/>
<dbReference type="GO" id="GO:0019843">
    <property type="term" value="F:rRNA binding"/>
    <property type="evidence" value="ECO:0007669"/>
    <property type="project" value="UniProtKB-UniRule"/>
</dbReference>
<dbReference type="NCBIfam" id="NF004123">
    <property type="entry name" value="PRK05610.1"/>
    <property type="match status" value="1"/>
</dbReference>
<dbReference type="HAMAP" id="MF_01345_B">
    <property type="entry name" value="Ribosomal_uS17_B"/>
    <property type="match status" value="1"/>
</dbReference>
<evidence type="ECO:0000313" key="8">
    <source>
        <dbReference type="EMBL" id="QNM83708.1"/>
    </source>
</evidence>
<dbReference type="InterPro" id="IPR019984">
    <property type="entry name" value="Ribosomal_uS17_bact/chlr"/>
</dbReference>
<dbReference type="GO" id="GO:0006412">
    <property type="term" value="P:translation"/>
    <property type="evidence" value="ECO:0007669"/>
    <property type="project" value="UniProtKB-UniRule"/>
</dbReference>
<dbReference type="InterPro" id="IPR012340">
    <property type="entry name" value="NA-bd_OB-fold"/>
</dbReference>
<evidence type="ECO:0000256" key="6">
    <source>
        <dbReference type="HAMAP-Rule" id="MF_01345"/>
    </source>
</evidence>
<proteinExistence type="inferred from homology"/>
<keyword evidence="5 6" id="KW-0687">Ribonucleoprotein</keyword>
<accession>A0A7G9L509</accession>
<organism evidence="8 9">
    <name type="scientific">Sphingomonas sabuli</name>
    <dbReference type="NCBI Taxonomy" id="2764186"/>
    <lineage>
        <taxon>Bacteria</taxon>
        <taxon>Pseudomonadati</taxon>
        <taxon>Pseudomonadota</taxon>
        <taxon>Alphaproteobacteria</taxon>
        <taxon>Sphingomonadales</taxon>
        <taxon>Sphingomonadaceae</taxon>
        <taxon>Sphingomonas</taxon>
    </lineage>
</organism>
<evidence type="ECO:0000256" key="1">
    <source>
        <dbReference type="ARBA" id="ARBA00010254"/>
    </source>
</evidence>
<evidence type="ECO:0000256" key="3">
    <source>
        <dbReference type="ARBA" id="ARBA00022884"/>
    </source>
</evidence>
<keyword evidence="2 6" id="KW-0699">rRNA-binding</keyword>
<sequence>MPKRVLIGTVVSDKGDKTVTVRVDRRVKHPLYGKIIRRSKKYAAHDSDNTYRTGEQVRIEECKPISKSKTWTVIERIGAAKAVAVEIADPDVASPELKADVQTTDAKADKKADAKADKKTETVDAKADETAEVTSADAAEATDDALDAKAEKKPAKDSKSKAKGKAKADDTADAEA</sequence>
<comment type="function">
    <text evidence="6">One of the primary rRNA binding proteins, it binds specifically to the 5'-end of 16S ribosomal RNA.</text>
</comment>
<dbReference type="SUPFAM" id="SSF50249">
    <property type="entry name" value="Nucleic acid-binding proteins"/>
    <property type="match status" value="1"/>
</dbReference>
<reference evidence="8 9" key="1">
    <citation type="submission" date="2020-08" db="EMBL/GenBank/DDBJ databases">
        <title>Sphingomonas sp. sand1-3 16S ribosomal RNA gene Genome sequencing and assembly.</title>
        <authorList>
            <person name="Kang M."/>
        </authorList>
    </citation>
    <scope>NUCLEOTIDE SEQUENCE [LARGE SCALE GENOMIC DNA]</scope>
    <source>
        <strain evidence="9">sand1-3</strain>
    </source>
</reference>
<evidence type="ECO:0000256" key="2">
    <source>
        <dbReference type="ARBA" id="ARBA00022730"/>
    </source>
</evidence>
<keyword evidence="3 6" id="KW-0694">RNA-binding</keyword>
<dbReference type="PRINTS" id="PR00973">
    <property type="entry name" value="RIBOSOMALS17"/>
</dbReference>
<dbReference type="AlphaFoldDB" id="A0A7G9L509"/>
<keyword evidence="9" id="KW-1185">Reference proteome</keyword>
<evidence type="ECO:0000313" key="9">
    <source>
        <dbReference type="Proteomes" id="UP000515861"/>
    </source>
</evidence>
<keyword evidence="4 6" id="KW-0689">Ribosomal protein</keyword>
<dbReference type="InterPro" id="IPR000266">
    <property type="entry name" value="Ribosomal_uS17"/>
</dbReference>